<gene>
    <name evidence="1" type="ORF">SKTS_27000</name>
</gene>
<dbReference type="KEGG" id="slac:SKTS_27000"/>
<evidence type="ECO:0000313" key="1">
    <source>
        <dbReference type="EMBL" id="BCB27814.1"/>
    </source>
</evidence>
<protein>
    <submittedName>
        <fullName evidence="1">Uncharacterized protein</fullName>
    </submittedName>
</protein>
<proteinExistence type="predicted"/>
<sequence>MIDNIHPQATQSMYHGALQSEAITRNGRRIFVVPDSRDQEWRWTVGLMRVKTAYNYWRNGYRWRASWILAQR</sequence>
<dbReference type="RefSeq" id="WP_173066129.1">
    <property type="nucleotide sequence ID" value="NZ_AP022853.1"/>
</dbReference>
<keyword evidence="2" id="KW-1185">Reference proteome</keyword>
<evidence type="ECO:0000313" key="2">
    <source>
        <dbReference type="Proteomes" id="UP000502260"/>
    </source>
</evidence>
<reference evidence="2" key="1">
    <citation type="submission" date="2020-03" db="EMBL/GenBank/DDBJ databases">
        <title>Complete genome sequence of sulfur-oxidizing bacterium skT11.</title>
        <authorList>
            <person name="Kanda M."/>
            <person name="Kojima H."/>
            <person name="Fukui M."/>
        </authorList>
    </citation>
    <scope>NUCLEOTIDE SEQUENCE [LARGE SCALE GENOMIC DNA]</scope>
    <source>
        <strain evidence="2">skT11</strain>
    </source>
</reference>
<dbReference type="Proteomes" id="UP000502260">
    <property type="component" value="Chromosome"/>
</dbReference>
<name>A0A6F8VDR1_9PROT</name>
<dbReference type="AlphaFoldDB" id="A0A6F8VDR1"/>
<organism evidence="1 2">
    <name type="scientific">Sulfurimicrobium lacus</name>
    <dbReference type="NCBI Taxonomy" id="2715678"/>
    <lineage>
        <taxon>Bacteria</taxon>
        <taxon>Pseudomonadati</taxon>
        <taxon>Pseudomonadota</taxon>
        <taxon>Betaproteobacteria</taxon>
        <taxon>Nitrosomonadales</taxon>
        <taxon>Sulfuricellaceae</taxon>
        <taxon>Sulfurimicrobium</taxon>
    </lineage>
</organism>
<dbReference type="EMBL" id="AP022853">
    <property type="protein sequence ID" value="BCB27814.1"/>
    <property type="molecule type" value="Genomic_DNA"/>
</dbReference>
<accession>A0A6F8VDR1</accession>